<name>A0A316CAT7_PSESE</name>
<dbReference type="AlphaFoldDB" id="A0A316CAT7"/>
<evidence type="ECO:0000313" key="3">
    <source>
        <dbReference type="Proteomes" id="UP000245396"/>
    </source>
</evidence>
<accession>A0A316CAT7</accession>
<comment type="caution">
    <text evidence="2">The sequence shown here is derived from an EMBL/GenBank/DDBJ whole genome shotgun (WGS) entry which is preliminary data.</text>
</comment>
<dbReference type="Proteomes" id="UP000245396">
    <property type="component" value="Unassembled WGS sequence"/>
</dbReference>
<gene>
    <name evidence="2" type="ORF">C7441_101489</name>
</gene>
<organism evidence="2 3">
    <name type="scientific">Pseudaminobacter salicylatoxidans</name>
    <dbReference type="NCBI Taxonomy" id="93369"/>
    <lineage>
        <taxon>Bacteria</taxon>
        <taxon>Pseudomonadati</taxon>
        <taxon>Pseudomonadota</taxon>
        <taxon>Alphaproteobacteria</taxon>
        <taxon>Hyphomicrobiales</taxon>
        <taxon>Phyllobacteriaceae</taxon>
        <taxon>Pseudaminobacter</taxon>
    </lineage>
</organism>
<keyword evidence="1" id="KW-0472">Membrane</keyword>
<protein>
    <submittedName>
        <fullName evidence="2">Uncharacterized protein</fullName>
    </submittedName>
</protein>
<evidence type="ECO:0000313" key="2">
    <source>
        <dbReference type="EMBL" id="PWJ86608.1"/>
    </source>
</evidence>
<dbReference type="EMBL" id="QGGG01000001">
    <property type="protein sequence ID" value="PWJ86608.1"/>
    <property type="molecule type" value="Genomic_DNA"/>
</dbReference>
<sequence>MIEIIRKRPLLALVIVAVVAALVTASVTIGVIQTATFVAMGATAAVMGAIVIGSVAR</sequence>
<reference evidence="2 3" key="1">
    <citation type="submission" date="2018-05" db="EMBL/GenBank/DDBJ databases">
        <title>Genomic Encyclopedia of Type Strains, Phase IV (KMG-IV): sequencing the most valuable type-strain genomes for metagenomic binning, comparative biology and taxonomic classification.</title>
        <authorList>
            <person name="Goeker M."/>
        </authorList>
    </citation>
    <scope>NUCLEOTIDE SEQUENCE [LARGE SCALE GENOMIC DNA]</scope>
    <source>
        <strain evidence="2 3">DSM 6986</strain>
    </source>
</reference>
<evidence type="ECO:0000256" key="1">
    <source>
        <dbReference type="SAM" id="Phobius"/>
    </source>
</evidence>
<keyword evidence="1" id="KW-1133">Transmembrane helix</keyword>
<keyword evidence="1" id="KW-0812">Transmembrane</keyword>
<proteinExistence type="predicted"/>
<feature type="transmembrane region" description="Helical" evidence="1">
    <location>
        <begin position="35"/>
        <end position="56"/>
    </location>
</feature>
<dbReference type="RefSeq" id="WP_170124980.1">
    <property type="nucleotide sequence ID" value="NZ_QGGG01000001.1"/>
</dbReference>
<keyword evidence="3" id="KW-1185">Reference proteome</keyword>